<evidence type="ECO:0000259" key="5">
    <source>
        <dbReference type="PROSITE" id="PS50835"/>
    </source>
</evidence>
<evidence type="ECO:0000256" key="4">
    <source>
        <dbReference type="ARBA" id="ARBA00023319"/>
    </source>
</evidence>
<evidence type="ECO:0000313" key="7">
    <source>
        <dbReference type="WBParaSite" id="Hba_06320"/>
    </source>
</evidence>
<dbReference type="PROSITE" id="PS50835">
    <property type="entry name" value="IG_LIKE"/>
    <property type="match status" value="2"/>
</dbReference>
<dbReference type="PANTHER" id="PTHR12231">
    <property type="entry name" value="CTX-RELATED TYPE I TRANSMEMBRANE PROTEIN"/>
    <property type="match status" value="1"/>
</dbReference>
<dbReference type="SUPFAM" id="SSF48726">
    <property type="entry name" value="Immunoglobulin"/>
    <property type="match status" value="2"/>
</dbReference>
<organism evidence="6 7">
    <name type="scientific">Heterorhabditis bacteriophora</name>
    <name type="common">Entomopathogenic nematode worm</name>
    <dbReference type="NCBI Taxonomy" id="37862"/>
    <lineage>
        <taxon>Eukaryota</taxon>
        <taxon>Metazoa</taxon>
        <taxon>Ecdysozoa</taxon>
        <taxon>Nematoda</taxon>
        <taxon>Chromadorea</taxon>
        <taxon>Rhabditida</taxon>
        <taxon>Rhabditina</taxon>
        <taxon>Rhabditomorpha</taxon>
        <taxon>Strongyloidea</taxon>
        <taxon>Heterorhabditidae</taxon>
        <taxon>Heterorhabditis</taxon>
    </lineage>
</organism>
<dbReference type="PROSITE" id="PS00290">
    <property type="entry name" value="IG_MHC"/>
    <property type="match status" value="1"/>
</dbReference>
<dbReference type="SMART" id="SM00409">
    <property type="entry name" value="IG"/>
    <property type="match status" value="2"/>
</dbReference>
<keyword evidence="1" id="KW-0732">Signal</keyword>
<keyword evidence="3" id="KW-1015">Disulfide bond</keyword>
<feature type="domain" description="Ig-like" evidence="5">
    <location>
        <begin position="209"/>
        <end position="300"/>
    </location>
</feature>
<dbReference type="CDD" id="cd04978">
    <property type="entry name" value="Ig4_L1-NrCAM_like"/>
    <property type="match status" value="1"/>
</dbReference>
<dbReference type="InterPro" id="IPR007110">
    <property type="entry name" value="Ig-like_dom"/>
</dbReference>
<dbReference type="Proteomes" id="UP000095283">
    <property type="component" value="Unplaced"/>
</dbReference>
<name>A0A1I7WME6_HETBA</name>
<dbReference type="InterPro" id="IPR013098">
    <property type="entry name" value="Ig_I-set"/>
</dbReference>
<dbReference type="InterPro" id="IPR013783">
    <property type="entry name" value="Ig-like_fold"/>
</dbReference>
<keyword evidence="6" id="KW-1185">Reference proteome</keyword>
<dbReference type="AlphaFoldDB" id="A0A1I7WME6"/>
<dbReference type="WBParaSite" id="Hba_06320">
    <property type="protein sequence ID" value="Hba_06320"/>
    <property type="gene ID" value="Hba_06320"/>
</dbReference>
<dbReference type="SMART" id="SM00408">
    <property type="entry name" value="IGc2"/>
    <property type="match status" value="2"/>
</dbReference>
<dbReference type="Pfam" id="PF07679">
    <property type="entry name" value="I-set"/>
    <property type="match status" value="1"/>
</dbReference>
<protein>
    <submittedName>
        <fullName evidence="7">Immunoglobulin I-set domain protein</fullName>
    </submittedName>
</protein>
<evidence type="ECO:0000313" key="6">
    <source>
        <dbReference type="Proteomes" id="UP000095283"/>
    </source>
</evidence>
<dbReference type="InterPro" id="IPR003598">
    <property type="entry name" value="Ig_sub2"/>
</dbReference>
<dbReference type="InterPro" id="IPR036179">
    <property type="entry name" value="Ig-like_dom_sf"/>
</dbReference>
<keyword evidence="2" id="KW-0677">Repeat</keyword>
<sequence>MFIVVTAVDNYRLGFTIVCDQRLLDTEQDSIIETIRRRHIVVDGEGKLQFTSVEMHDGRPVISICLNNVTANDSEAKSQNLLYECAASSPVLHGEYRSGDHVQIEVLPRKGPPNVEVHILYVSPPEITVKAGGKLKLQCIFGGKPTPTVFWSKIDGDLPKSRLKDLTTADSDFGKTLVIENVHPEDAGRYECRAQHLSHIVNVRVLAAPYWDFDPPRDIEQSEDSTTELECLASGQPPPIVRWSMNGKPLHEIGEDPRRLLLDNGRILRLKSLNQDLDTGVYQCNASNPLGYVYANAFVNVRGCNFD</sequence>
<evidence type="ECO:0000256" key="3">
    <source>
        <dbReference type="ARBA" id="ARBA00023157"/>
    </source>
</evidence>
<dbReference type="Gene3D" id="2.60.40.10">
    <property type="entry name" value="Immunoglobulins"/>
    <property type="match status" value="2"/>
</dbReference>
<dbReference type="InterPro" id="IPR003599">
    <property type="entry name" value="Ig_sub"/>
</dbReference>
<evidence type="ECO:0000256" key="1">
    <source>
        <dbReference type="ARBA" id="ARBA00022729"/>
    </source>
</evidence>
<dbReference type="InterPro" id="IPR051170">
    <property type="entry name" value="Neural/epithelial_adhesion"/>
</dbReference>
<keyword evidence="4" id="KW-0393">Immunoglobulin domain</keyword>
<dbReference type="Pfam" id="PF13927">
    <property type="entry name" value="Ig_3"/>
    <property type="match status" value="1"/>
</dbReference>
<proteinExistence type="predicted"/>
<dbReference type="PANTHER" id="PTHR12231:SF253">
    <property type="entry name" value="DPR-INTERACTING PROTEIN ETA, ISOFORM B-RELATED"/>
    <property type="match status" value="1"/>
</dbReference>
<evidence type="ECO:0000256" key="2">
    <source>
        <dbReference type="ARBA" id="ARBA00022737"/>
    </source>
</evidence>
<dbReference type="GO" id="GO:0043005">
    <property type="term" value="C:neuron projection"/>
    <property type="evidence" value="ECO:0007669"/>
    <property type="project" value="TreeGrafter"/>
</dbReference>
<dbReference type="InterPro" id="IPR003006">
    <property type="entry name" value="Ig/MHC_CS"/>
</dbReference>
<feature type="domain" description="Ig-like" evidence="5">
    <location>
        <begin position="113"/>
        <end position="204"/>
    </location>
</feature>
<dbReference type="FunFam" id="2.60.40.10:FF:002544">
    <property type="entry name" value="L1 CAM ADhesion molecule homolog"/>
    <property type="match status" value="1"/>
</dbReference>
<reference evidence="7" key="1">
    <citation type="submission" date="2016-11" db="UniProtKB">
        <authorList>
            <consortium name="WormBaseParasite"/>
        </authorList>
    </citation>
    <scope>IDENTIFICATION</scope>
</reference>
<accession>A0A1I7WME6</accession>